<keyword evidence="7" id="KW-1185">Reference proteome</keyword>
<sequence>MTPLASRADKAKLIWASLRRWWNADFSVVPSSRLLNLGLQGGGAHGAYTWGVLDALLEEPSIEFSALSGSSAGAINAVVFANGWMQGGRTGARTALDDFWMEVGQQIPWPLVTQGQGDSINLTIVARVLTQWLGMFAPIQLNPLGLNPLRDILNNHIDFEGLRRKSPFRLFVGATHVNSGKLRLFREHELQLDMLLASACLPRLHHTVIVDGEPYWDGGYSANPAVFPLLRGKGSLDILLILLAPQLQDDVDQSVESIATRIQEIGFTGHFIREMHMLADAVNVSDRGRLETVRFHMIDAENLDVLRRSETKLLAYGPFLEMLRDHGRIRTKQWLAENLQSIGKRGTLDWAHWTV</sequence>
<dbReference type="EMBL" id="QFZK01000036">
    <property type="protein sequence ID" value="RFO94653.1"/>
    <property type="molecule type" value="Genomic_DNA"/>
</dbReference>
<feature type="active site" description="Proton acceptor" evidence="4">
    <location>
        <position position="217"/>
    </location>
</feature>
<evidence type="ECO:0000259" key="5">
    <source>
        <dbReference type="PROSITE" id="PS51635"/>
    </source>
</evidence>
<dbReference type="SUPFAM" id="SSF52151">
    <property type="entry name" value="FabD/lysophospholipase-like"/>
    <property type="match status" value="1"/>
</dbReference>
<protein>
    <submittedName>
        <fullName evidence="6">Esterase</fullName>
    </submittedName>
</protein>
<name>A0A3E1R622_9BURK</name>
<dbReference type="Proteomes" id="UP000260665">
    <property type="component" value="Unassembled WGS sequence"/>
</dbReference>
<dbReference type="InterPro" id="IPR016035">
    <property type="entry name" value="Acyl_Trfase/lysoPLipase"/>
</dbReference>
<feature type="short sequence motif" description="DGA/G" evidence="4">
    <location>
        <begin position="217"/>
        <end position="219"/>
    </location>
</feature>
<feature type="domain" description="PNPLA" evidence="5">
    <location>
        <begin position="37"/>
        <end position="230"/>
    </location>
</feature>
<dbReference type="OrthoDB" id="9770965at2"/>
<feature type="short sequence motif" description="GXGXXG" evidence="4">
    <location>
        <begin position="41"/>
        <end position="46"/>
    </location>
</feature>
<keyword evidence="3 4" id="KW-0443">Lipid metabolism</keyword>
<dbReference type="PANTHER" id="PTHR14226">
    <property type="entry name" value="NEUROPATHY TARGET ESTERASE/SWISS CHEESE D.MELANOGASTER"/>
    <property type="match status" value="1"/>
</dbReference>
<dbReference type="Pfam" id="PF01734">
    <property type="entry name" value="Patatin"/>
    <property type="match status" value="1"/>
</dbReference>
<accession>A0A3E1R622</accession>
<evidence type="ECO:0000313" key="7">
    <source>
        <dbReference type="Proteomes" id="UP000260665"/>
    </source>
</evidence>
<evidence type="ECO:0000256" key="2">
    <source>
        <dbReference type="ARBA" id="ARBA00022963"/>
    </source>
</evidence>
<evidence type="ECO:0000256" key="3">
    <source>
        <dbReference type="ARBA" id="ARBA00023098"/>
    </source>
</evidence>
<feature type="active site" description="Nucleophile" evidence="4">
    <location>
        <position position="71"/>
    </location>
</feature>
<feature type="short sequence motif" description="GXSXG" evidence="4">
    <location>
        <begin position="69"/>
        <end position="73"/>
    </location>
</feature>
<evidence type="ECO:0000256" key="4">
    <source>
        <dbReference type="PROSITE-ProRule" id="PRU01161"/>
    </source>
</evidence>
<reference evidence="6 7" key="1">
    <citation type="submission" date="2018-05" db="EMBL/GenBank/DDBJ databases">
        <title>Rhodoferax soyangensis sp.nov., isolated from an oligotrophic freshwater lake.</title>
        <authorList>
            <person name="Park M."/>
        </authorList>
    </citation>
    <scope>NUCLEOTIDE SEQUENCE [LARGE SCALE GENOMIC DNA]</scope>
    <source>
        <strain evidence="6 7">IMCC26218</strain>
    </source>
</reference>
<dbReference type="InterPro" id="IPR050301">
    <property type="entry name" value="NTE"/>
</dbReference>
<dbReference type="Gene3D" id="3.40.1090.10">
    <property type="entry name" value="Cytosolic phospholipase A2 catalytic domain"/>
    <property type="match status" value="2"/>
</dbReference>
<dbReference type="PANTHER" id="PTHR14226:SF78">
    <property type="entry name" value="SLR0060 PROTEIN"/>
    <property type="match status" value="1"/>
</dbReference>
<dbReference type="GO" id="GO:0016042">
    <property type="term" value="P:lipid catabolic process"/>
    <property type="evidence" value="ECO:0007669"/>
    <property type="project" value="UniProtKB-UniRule"/>
</dbReference>
<organism evidence="6 7">
    <name type="scientific">Rhodoferax lacus</name>
    <dbReference type="NCBI Taxonomy" id="2184758"/>
    <lineage>
        <taxon>Bacteria</taxon>
        <taxon>Pseudomonadati</taxon>
        <taxon>Pseudomonadota</taxon>
        <taxon>Betaproteobacteria</taxon>
        <taxon>Burkholderiales</taxon>
        <taxon>Comamonadaceae</taxon>
        <taxon>Rhodoferax</taxon>
    </lineage>
</organism>
<dbReference type="AlphaFoldDB" id="A0A3E1R622"/>
<dbReference type="RefSeq" id="WP_117180398.1">
    <property type="nucleotide sequence ID" value="NZ_QFZK01000036.1"/>
</dbReference>
<evidence type="ECO:0000256" key="1">
    <source>
        <dbReference type="ARBA" id="ARBA00022801"/>
    </source>
</evidence>
<dbReference type="GO" id="GO:0016787">
    <property type="term" value="F:hydrolase activity"/>
    <property type="evidence" value="ECO:0007669"/>
    <property type="project" value="UniProtKB-UniRule"/>
</dbReference>
<evidence type="ECO:0000313" key="6">
    <source>
        <dbReference type="EMBL" id="RFO94653.1"/>
    </source>
</evidence>
<dbReference type="PROSITE" id="PS51635">
    <property type="entry name" value="PNPLA"/>
    <property type="match status" value="1"/>
</dbReference>
<keyword evidence="1 4" id="KW-0378">Hydrolase</keyword>
<keyword evidence="2 4" id="KW-0442">Lipid degradation</keyword>
<gene>
    <name evidence="6" type="ORF">DIC66_22355</name>
</gene>
<dbReference type="InterPro" id="IPR002641">
    <property type="entry name" value="PNPLA_dom"/>
</dbReference>
<proteinExistence type="predicted"/>
<comment type="caution">
    <text evidence="6">The sequence shown here is derived from an EMBL/GenBank/DDBJ whole genome shotgun (WGS) entry which is preliminary data.</text>
</comment>